<dbReference type="EMBL" id="AZEG01000001">
    <property type="protein sequence ID" value="KRL39160.1"/>
    <property type="molecule type" value="Genomic_DNA"/>
</dbReference>
<reference evidence="2 3" key="1">
    <citation type="journal article" date="2015" name="Genome Announc.">
        <title>Expanding the biotechnology potential of lactobacilli through comparative genomics of 213 strains and associated genera.</title>
        <authorList>
            <person name="Sun Z."/>
            <person name="Harris H.M."/>
            <person name="McCann A."/>
            <person name="Guo C."/>
            <person name="Argimon S."/>
            <person name="Zhang W."/>
            <person name="Yang X."/>
            <person name="Jeffery I.B."/>
            <person name="Cooney J.C."/>
            <person name="Kagawa T.F."/>
            <person name="Liu W."/>
            <person name="Song Y."/>
            <person name="Salvetti E."/>
            <person name="Wrobel A."/>
            <person name="Rasinkangas P."/>
            <person name="Parkhill J."/>
            <person name="Rea M.C."/>
            <person name="O'Sullivan O."/>
            <person name="Ritari J."/>
            <person name="Douillard F.P."/>
            <person name="Paul Ross R."/>
            <person name="Yang R."/>
            <person name="Briner A.E."/>
            <person name="Felis G.E."/>
            <person name="de Vos W.M."/>
            <person name="Barrangou R."/>
            <person name="Klaenhammer T.R."/>
            <person name="Caufield P.W."/>
            <person name="Cui Y."/>
            <person name="Zhang H."/>
            <person name="O'Toole P.W."/>
        </authorList>
    </citation>
    <scope>NUCLEOTIDE SEQUENCE [LARGE SCALE GENOMIC DNA]</scope>
    <source>
        <strain evidence="2 3">DSM 19971</strain>
    </source>
</reference>
<evidence type="ECO:0000256" key="1">
    <source>
        <dbReference type="SAM" id="Phobius"/>
    </source>
</evidence>
<dbReference type="AlphaFoldDB" id="A0A0R1QEC2"/>
<proteinExistence type="predicted"/>
<organism evidence="2 3">
    <name type="scientific">Liquorilactobacillus uvarum DSM 19971</name>
    <dbReference type="NCBI Taxonomy" id="1423812"/>
    <lineage>
        <taxon>Bacteria</taxon>
        <taxon>Bacillati</taxon>
        <taxon>Bacillota</taxon>
        <taxon>Bacilli</taxon>
        <taxon>Lactobacillales</taxon>
        <taxon>Lactobacillaceae</taxon>
        <taxon>Liquorilactobacillus</taxon>
    </lineage>
</organism>
<name>A0A0R1QEC2_9LACO</name>
<keyword evidence="1" id="KW-1133">Transmembrane helix</keyword>
<dbReference type="OrthoDB" id="2005058at2"/>
<feature type="transmembrane region" description="Helical" evidence="1">
    <location>
        <begin position="41"/>
        <end position="58"/>
    </location>
</feature>
<accession>A0A0R1QEC2</accession>
<sequence>MKTTKLVAGILMIVLSVFIGFQSMAVGLGDALENNNNTSGSGGIIVAILFLVAGIVYLATKSKKKLGGDIANLILLLIAWIIGLSNIGVYSDLVIWSWLAFIIGVGFFIWHLVKNKKLKNKTL</sequence>
<dbReference type="RefSeq" id="WP_057735655.1">
    <property type="nucleotide sequence ID" value="NZ_AZEG01000001.1"/>
</dbReference>
<keyword evidence="3" id="KW-1185">Reference proteome</keyword>
<gene>
    <name evidence="2" type="ORF">FD20_GL000210</name>
</gene>
<feature type="transmembrane region" description="Helical" evidence="1">
    <location>
        <begin position="95"/>
        <end position="113"/>
    </location>
</feature>
<dbReference type="PATRIC" id="fig|1423812.3.peg.212"/>
<keyword evidence="1" id="KW-0812">Transmembrane</keyword>
<comment type="caution">
    <text evidence="2">The sequence shown here is derived from an EMBL/GenBank/DDBJ whole genome shotgun (WGS) entry which is preliminary data.</text>
</comment>
<protein>
    <recommendedName>
        <fullName evidence="4">Integral membrane protein</fullName>
    </recommendedName>
</protein>
<feature type="transmembrane region" description="Helical" evidence="1">
    <location>
        <begin position="70"/>
        <end position="89"/>
    </location>
</feature>
<dbReference type="Proteomes" id="UP000051155">
    <property type="component" value="Unassembled WGS sequence"/>
</dbReference>
<evidence type="ECO:0000313" key="2">
    <source>
        <dbReference type="EMBL" id="KRL39160.1"/>
    </source>
</evidence>
<dbReference type="STRING" id="1423812.FD20_GL000210"/>
<keyword evidence="1" id="KW-0472">Membrane</keyword>
<evidence type="ECO:0000313" key="3">
    <source>
        <dbReference type="Proteomes" id="UP000051155"/>
    </source>
</evidence>
<evidence type="ECO:0008006" key="4">
    <source>
        <dbReference type="Google" id="ProtNLM"/>
    </source>
</evidence>